<feature type="chain" id="PRO_5041269271" description="Retrotransposon gag domain-containing protein" evidence="2">
    <location>
        <begin position="24"/>
        <end position="493"/>
    </location>
</feature>
<evidence type="ECO:0008006" key="5">
    <source>
        <dbReference type="Google" id="ProtNLM"/>
    </source>
</evidence>
<feature type="signal peptide" evidence="2">
    <location>
        <begin position="1"/>
        <end position="23"/>
    </location>
</feature>
<feature type="non-terminal residue" evidence="3">
    <location>
        <position position="1"/>
    </location>
</feature>
<organism evidence="3 4">
    <name type="scientific">Lentinula raphanica</name>
    <dbReference type="NCBI Taxonomy" id="153919"/>
    <lineage>
        <taxon>Eukaryota</taxon>
        <taxon>Fungi</taxon>
        <taxon>Dikarya</taxon>
        <taxon>Basidiomycota</taxon>
        <taxon>Agaricomycotina</taxon>
        <taxon>Agaricomycetes</taxon>
        <taxon>Agaricomycetidae</taxon>
        <taxon>Agaricales</taxon>
        <taxon>Marasmiineae</taxon>
        <taxon>Omphalotaceae</taxon>
        <taxon>Lentinula</taxon>
    </lineage>
</organism>
<reference evidence="3" key="1">
    <citation type="submission" date="2022-08" db="EMBL/GenBank/DDBJ databases">
        <authorList>
            <consortium name="DOE Joint Genome Institute"/>
            <person name="Min B."/>
            <person name="Riley R."/>
            <person name="Sierra-Patev S."/>
            <person name="Naranjo-Ortiz M."/>
            <person name="Looney B."/>
            <person name="Konkel Z."/>
            <person name="Slot J.C."/>
            <person name="Sakamoto Y."/>
            <person name="Steenwyk J.L."/>
            <person name="Rokas A."/>
            <person name="Carro J."/>
            <person name="Camarero S."/>
            <person name="Ferreira P."/>
            <person name="Molpeceres G."/>
            <person name="Ruiz-Duenas F.J."/>
            <person name="Serrano A."/>
            <person name="Henrissat B."/>
            <person name="Drula E."/>
            <person name="Hughes K.W."/>
            <person name="Mata J.L."/>
            <person name="Ishikawa N.K."/>
            <person name="Vargas-Isla R."/>
            <person name="Ushijima S."/>
            <person name="Smith C.A."/>
            <person name="Ahrendt S."/>
            <person name="Andreopoulos W."/>
            <person name="He G."/>
            <person name="Labutti K."/>
            <person name="Lipzen A."/>
            <person name="Ng V."/>
            <person name="Sandor L."/>
            <person name="Barry K."/>
            <person name="Martinez A.T."/>
            <person name="Xiao Y."/>
            <person name="Gibbons J.G."/>
            <person name="Terashima K."/>
            <person name="Hibbett D.S."/>
            <person name="Grigoriev I.V."/>
        </authorList>
    </citation>
    <scope>NUCLEOTIDE SEQUENCE</scope>
    <source>
        <strain evidence="3">TFB9207</strain>
    </source>
</reference>
<dbReference type="EMBL" id="MU807778">
    <property type="protein sequence ID" value="KAJ3831124.1"/>
    <property type="molecule type" value="Genomic_DNA"/>
</dbReference>
<proteinExistence type="predicted"/>
<feature type="region of interest" description="Disordered" evidence="1">
    <location>
        <begin position="295"/>
        <end position="344"/>
    </location>
</feature>
<feature type="region of interest" description="Disordered" evidence="1">
    <location>
        <begin position="42"/>
        <end position="97"/>
    </location>
</feature>
<evidence type="ECO:0000313" key="4">
    <source>
        <dbReference type="Proteomes" id="UP001163846"/>
    </source>
</evidence>
<feature type="compositionally biased region" description="Low complexity" evidence="1">
    <location>
        <begin position="312"/>
        <end position="332"/>
    </location>
</feature>
<feature type="compositionally biased region" description="Low complexity" evidence="1">
    <location>
        <begin position="50"/>
        <end position="67"/>
    </location>
</feature>
<evidence type="ECO:0000256" key="1">
    <source>
        <dbReference type="SAM" id="MobiDB-lite"/>
    </source>
</evidence>
<feature type="compositionally biased region" description="Pro residues" evidence="1">
    <location>
        <begin position="68"/>
        <end position="85"/>
    </location>
</feature>
<gene>
    <name evidence="3" type="ORF">F5878DRAFT_667895</name>
</gene>
<keyword evidence="2" id="KW-0732">Signal</keyword>
<feature type="compositionally biased region" description="Polar residues" evidence="1">
    <location>
        <begin position="302"/>
        <end position="311"/>
    </location>
</feature>
<keyword evidence="4" id="KW-1185">Reference proteome</keyword>
<evidence type="ECO:0000313" key="3">
    <source>
        <dbReference type="EMBL" id="KAJ3831124.1"/>
    </source>
</evidence>
<comment type="caution">
    <text evidence="3">The sequence shown here is derived from an EMBL/GenBank/DDBJ whole genome shotgun (WGS) entry which is preliminary data.</text>
</comment>
<feature type="non-terminal residue" evidence="3">
    <location>
        <position position="493"/>
    </location>
</feature>
<accession>A0AA38NV10</accession>
<protein>
    <recommendedName>
        <fullName evidence="5">Retrotransposon gag domain-containing protein</fullName>
    </recommendedName>
</protein>
<dbReference type="AlphaFoldDB" id="A0AA38NV10"/>
<dbReference type="Proteomes" id="UP001163846">
    <property type="component" value="Unassembled WGS sequence"/>
</dbReference>
<sequence length="493" mass="54847">ALFTFIHAHFTFIAFLSLPCTMSTSDQAHIFQTLAPRTRSLTSVTPDPVLTPGTSSGSQSSLQSIPDASPPPSPKTPVPESPPRPAHSSPVTPSSPFSDDEFLMTSRLSANGHIDYGNGKNHHPRVVNRELFDIFDYTDLKDSIEDYAKLNKLTEQADIRELWRKAWRDFTLDRLWFRTNKDKDDLLSNQDFDLKIRNRFLTAVWPSKISELRSRSRMKPTGAGAFGDYVGEVQSLNSELKNTNYFFDDKQLLALLSDGLIKSFREDLVYEKLEITPTTDLDTWIASVSDFESRSRWRHPKPSQNTTSFPLTSSSAFNSTTSSSSNRDTSQRSQKKYNSGPTSVEEISALVQRSKNNKNHYAGRLSESDKRLLDLIEACYRCRTGWAGHCSTDPACPGVQLEVPYRPPTRQMMDRAIEIHKAKGCAITYNALLKAFPEQPVVSSIVSRPILDDLSAADSLPSLSSSAAASVNPYGSFAVSAVIPDTSLYSEAP</sequence>
<evidence type="ECO:0000256" key="2">
    <source>
        <dbReference type="SAM" id="SignalP"/>
    </source>
</evidence>
<name>A0AA38NV10_9AGAR</name>